<dbReference type="GO" id="GO:0008360">
    <property type="term" value="P:regulation of cell shape"/>
    <property type="evidence" value="ECO:0007669"/>
    <property type="project" value="UniProtKB-UniRule"/>
</dbReference>
<dbReference type="GO" id="GO:0016740">
    <property type="term" value="F:transferase activity"/>
    <property type="evidence" value="ECO:0007669"/>
    <property type="project" value="UniProtKB-KW"/>
</dbReference>
<dbReference type="GO" id="GO:0018104">
    <property type="term" value="P:peptidoglycan-protein cross-linking"/>
    <property type="evidence" value="ECO:0007669"/>
    <property type="project" value="TreeGrafter"/>
</dbReference>
<proteinExistence type="inferred from homology"/>
<dbReference type="Proteomes" id="UP000031166">
    <property type="component" value="Unassembled WGS sequence"/>
</dbReference>
<dbReference type="PROSITE" id="PS52029">
    <property type="entry name" value="LD_TPASE"/>
    <property type="match status" value="1"/>
</dbReference>
<dbReference type="Pfam" id="PF01471">
    <property type="entry name" value="PG_binding_1"/>
    <property type="match status" value="1"/>
</dbReference>
<dbReference type="Gene3D" id="2.40.440.10">
    <property type="entry name" value="L,D-transpeptidase catalytic domain-like"/>
    <property type="match status" value="1"/>
</dbReference>
<comment type="similarity">
    <text evidence="2">Belongs to the YkuD family.</text>
</comment>
<protein>
    <submittedName>
        <fullName evidence="10">ErfK/YbiS/YcfS/YnhG</fullName>
    </submittedName>
</protein>
<dbReference type="InterPro" id="IPR036366">
    <property type="entry name" value="PGBDSf"/>
</dbReference>
<keyword evidence="4 7" id="KW-0133">Cell shape</keyword>
<feature type="active site" description="Proton donor/acceptor" evidence="7">
    <location>
        <position position="315"/>
    </location>
</feature>
<dbReference type="RefSeq" id="WP_039248529.1">
    <property type="nucleotide sequence ID" value="NZ_JWSY01000048.1"/>
</dbReference>
<evidence type="ECO:0000313" key="10">
    <source>
        <dbReference type="EMBL" id="KIC54101.1"/>
    </source>
</evidence>
<dbReference type="PANTHER" id="PTHR30582:SF30">
    <property type="entry name" value="BLR4375 PROTEIN"/>
    <property type="match status" value="1"/>
</dbReference>
<feature type="region of interest" description="Disordered" evidence="8">
    <location>
        <begin position="21"/>
        <end position="75"/>
    </location>
</feature>
<evidence type="ECO:0000259" key="9">
    <source>
        <dbReference type="PROSITE" id="PS52029"/>
    </source>
</evidence>
<reference evidence="10 11" key="1">
    <citation type="submission" date="2014-12" db="EMBL/GenBank/DDBJ databases">
        <title>Genome sequencing of Brevundimonas nasdae TPW30.</title>
        <authorList>
            <person name="Tan P.W."/>
            <person name="Chan K.-G."/>
        </authorList>
    </citation>
    <scope>NUCLEOTIDE SEQUENCE [LARGE SCALE GENOMIC DNA]</scope>
    <source>
        <strain evidence="10 11">TPW30</strain>
    </source>
</reference>
<gene>
    <name evidence="10" type="ORF">RM53_15840</name>
</gene>
<feature type="compositionally biased region" description="Low complexity" evidence="8">
    <location>
        <begin position="60"/>
        <end position="75"/>
    </location>
</feature>
<dbReference type="GO" id="GO:0071972">
    <property type="term" value="F:peptidoglycan L,D-transpeptidase activity"/>
    <property type="evidence" value="ECO:0007669"/>
    <property type="project" value="TreeGrafter"/>
</dbReference>
<dbReference type="PANTHER" id="PTHR30582">
    <property type="entry name" value="L,D-TRANSPEPTIDASE"/>
    <property type="match status" value="1"/>
</dbReference>
<evidence type="ECO:0000256" key="8">
    <source>
        <dbReference type="SAM" id="MobiDB-lite"/>
    </source>
</evidence>
<comment type="caution">
    <text evidence="10">The sequence shown here is derived from an EMBL/GenBank/DDBJ whole genome shotgun (WGS) entry which is preliminary data.</text>
</comment>
<comment type="pathway">
    <text evidence="1 7">Cell wall biogenesis; peptidoglycan biosynthesis.</text>
</comment>
<keyword evidence="5 7" id="KW-0573">Peptidoglycan synthesis</keyword>
<evidence type="ECO:0000256" key="7">
    <source>
        <dbReference type="PROSITE-ProRule" id="PRU01373"/>
    </source>
</evidence>
<dbReference type="STRING" id="172043.RM53_15840"/>
<dbReference type="InterPro" id="IPR036365">
    <property type="entry name" value="PGBD-like_sf"/>
</dbReference>
<dbReference type="EMBL" id="JWSY01000048">
    <property type="protein sequence ID" value="KIC54101.1"/>
    <property type="molecule type" value="Genomic_DNA"/>
</dbReference>
<evidence type="ECO:0000256" key="5">
    <source>
        <dbReference type="ARBA" id="ARBA00022984"/>
    </source>
</evidence>
<evidence type="ECO:0000256" key="2">
    <source>
        <dbReference type="ARBA" id="ARBA00005992"/>
    </source>
</evidence>
<evidence type="ECO:0000256" key="1">
    <source>
        <dbReference type="ARBA" id="ARBA00004752"/>
    </source>
</evidence>
<dbReference type="InterPro" id="IPR002477">
    <property type="entry name" value="Peptidoglycan-bd-like"/>
</dbReference>
<keyword evidence="3" id="KW-0808">Transferase</keyword>
<feature type="domain" description="L,D-TPase catalytic" evidence="9">
    <location>
        <begin position="223"/>
        <end position="355"/>
    </location>
</feature>
<dbReference type="CDD" id="cd16913">
    <property type="entry name" value="YkuD_like"/>
    <property type="match status" value="1"/>
</dbReference>
<accession>A0A0B4CI64</accession>
<feature type="compositionally biased region" description="Low complexity" evidence="8">
    <location>
        <begin position="26"/>
        <end position="37"/>
    </location>
</feature>
<evidence type="ECO:0000256" key="6">
    <source>
        <dbReference type="ARBA" id="ARBA00023316"/>
    </source>
</evidence>
<dbReference type="Gene3D" id="1.10.101.10">
    <property type="entry name" value="PGBD-like superfamily/PGBD"/>
    <property type="match status" value="1"/>
</dbReference>
<dbReference type="InterPro" id="IPR050979">
    <property type="entry name" value="LD-transpeptidase"/>
</dbReference>
<feature type="active site" description="Nucleophile" evidence="7">
    <location>
        <position position="331"/>
    </location>
</feature>
<dbReference type="AlphaFoldDB" id="A0A0B4CI64"/>
<dbReference type="SUPFAM" id="SSF47090">
    <property type="entry name" value="PGBD-like"/>
    <property type="match status" value="1"/>
</dbReference>
<dbReference type="GO" id="GO:0005576">
    <property type="term" value="C:extracellular region"/>
    <property type="evidence" value="ECO:0007669"/>
    <property type="project" value="TreeGrafter"/>
</dbReference>
<dbReference type="SUPFAM" id="SSF141523">
    <property type="entry name" value="L,D-transpeptidase catalytic domain-like"/>
    <property type="match status" value="1"/>
</dbReference>
<sequence>MNRPAYLVALAVLTLGACSPKEDKTAAPAAQTAETEQVGQTGPLSRDAIENTAYAPPPSAQDGQPAAPNAAPQQPQPALIRAQVLLERARFSPGAIDGLAGSNMRQAISAFQEANGMTVNGELNADVMGRLRAAAGPGAVTTTYTITQQDIAGPYLGVVPTELEAQGQAAHMGYANIVEALAERFHVTEALLRAMNPGADFNRVGQGLLVPAVNTAPLPADVDHIDVDKSEGSVKAFDADGKLIAYFPATIGSGDNPTPTGTVKVNGVARNPDYTYDPSKLSYGDGKKKVVVKPGPNNPVGVVWIDLNKPSYGIHGTPDPHLVGKTASHGCVRLTNWDAWMLADKVKPGVTVRFI</sequence>
<name>A0A0B4CI64_9CAUL</name>
<keyword evidence="6 7" id="KW-0961">Cell wall biogenesis/degradation</keyword>
<evidence type="ECO:0000256" key="4">
    <source>
        <dbReference type="ARBA" id="ARBA00022960"/>
    </source>
</evidence>
<evidence type="ECO:0000313" key="11">
    <source>
        <dbReference type="Proteomes" id="UP000031166"/>
    </source>
</evidence>
<dbReference type="PROSITE" id="PS51257">
    <property type="entry name" value="PROKAR_LIPOPROTEIN"/>
    <property type="match status" value="1"/>
</dbReference>
<dbReference type="Pfam" id="PF03734">
    <property type="entry name" value="YkuD"/>
    <property type="match status" value="1"/>
</dbReference>
<dbReference type="UniPathway" id="UPA00219"/>
<dbReference type="InterPro" id="IPR005490">
    <property type="entry name" value="LD_TPept_cat_dom"/>
</dbReference>
<dbReference type="GO" id="GO:0071555">
    <property type="term" value="P:cell wall organization"/>
    <property type="evidence" value="ECO:0007669"/>
    <property type="project" value="UniProtKB-UniRule"/>
</dbReference>
<evidence type="ECO:0000256" key="3">
    <source>
        <dbReference type="ARBA" id="ARBA00022679"/>
    </source>
</evidence>
<organism evidence="10 11">
    <name type="scientific">Brevundimonas nasdae</name>
    <dbReference type="NCBI Taxonomy" id="172043"/>
    <lineage>
        <taxon>Bacteria</taxon>
        <taxon>Pseudomonadati</taxon>
        <taxon>Pseudomonadota</taxon>
        <taxon>Alphaproteobacteria</taxon>
        <taxon>Caulobacterales</taxon>
        <taxon>Caulobacteraceae</taxon>
        <taxon>Brevundimonas</taxon>
    </lineage>
</organism>
<dbReference type="InterPro" id="IPR038063">
    <property type="entry name" value="Transpep_catalytic_dom"/>
</dbReference>